<keyword evidence="2" id="KW-1185">Reference proteome</keyword>
<accession>A0A498JK50</accession>
<organism evidence="1 2">
    <name type="scientific">Malus domestica</name>
    <name type="common">Apple</name>
    <name type="synonym">Pyrus malus</name>
    <dbReference type="NCBI Taxonomy" id="3750"/>
    <lineage>
        <taxon>Eukaryota</taxon>
        <taxon>Viridiplantae</taxon>
        <taxon>Streptophyta</taxon>
        <taxon>Embryophyta</taxon>
        <taxon>Tracheophyta</taxon>
        <taxon>Spermatophyta</taxon>
        <taxon>Magnoliopsida</taxon>
        <taxon>eudicotyledons</taxon>
        <taxon>Gunneridae</taxon>
        <taxon>Pentapetalae</taxon>
        <taxon>rosids</taxon>
        <taxon>fabids</taxon>
        <taxon>Rosales</taxon>
        <taxon>Rosaceae</taxon>
        <taxon>Amygdaloideae</taxon>
        <taxon>Maleae</taxon>
        <taxon>Malus</taxon>
    </lineage>
</organism>
<reference evidence="1 2" key="1">
    <citation type="submission" date="2018-10" db="EMBL/GenBank/DDBJ databases">
        <title>A high-quality apple genome assembly.</title>
        <authorList>
            <person name="Hu J."/>
        </authorList>
    </citation>
    <scope>NUCLEOTIDE SEQUENCE [LARGE SCALE GENOMIC DNA]</scope>
    <source>
        <strain evidence="2">cv. HFTH1</strain>
        <tissue evidence="1">Young leaf</tissue>
    </source>
</reference>
<evidence type="ECO:0000313" key="2">
    <source>
        <dbReference type="Proteomes" id="UP000290289"/>
    </source>
</evidence>
<comment type="caution">
    <text evidence="1">The sequence shown here is derived from an EMBL/GenBank/DDBJ whole genome shotgun (WGS) entry which is preliminary data.</text>
</comment>
<protein>
    <submittedName>
        <fullName evidence="1">Uncharacterized protein</fullName>
    </submittedName>
</protein>
<dbReference type="AlphaFoldDB" id="A0A498JK50"/>
<evidence type="ECO:0000313" key="1">
    <source>
        <dbReference type="EMBL" id="RXH96108.1"/>
    </source>
</evidence>
<name>A0A498JK50_MALDO</name>
<gene>
    <name evidence="1" type="ORF">DVH24_008608</name>
</gene>
<sequence length="70" mass="8301">MAIINFLDGHTFGWRWHNLFSSPPYSLPWRLQCCQYPSPPDSNPDRVGVDSRPMDYQKKRPKTIFYLNIT</sequence>
<dbReference type="Proteomes" id="UP000290289">
    <property type="component" value="Chromosome 6"/>
</dbReference>
<proteinExistence type="predicted"/>
<dbReference type="EMBL" id="RDQH01000332">
    <property type="protein sequence ID" value="RXH96108.1"/>
    <property type="molecule type" value="Genomic_DNA"/>
</dbReference>